<dbReference type="InterPro" id="IPR000792">
    <property type="entry name" value="Tscrpt_reg_LuxR_C"/>
</dbReference>
<dbReference type="PANTHER" id="PTHR16305:SF35">
    <property type="entry name" value="TRANSCRIPTIONAL ACTIVATOR DOMAIN"/>
    <property type="match status" value="1"/>
</dbReference>
<dbReference type="Pfam" id="PF00196">
    <property type="entry name" value="GerE"/>
    <property type="match status" value="1"/>
</dbReference>
<accession>A0A2T0YIS2</accession>
<dbReference type="SUPFAM" id="SSF48452">
    <property type="entry name" value="TPR-like"/>
    <property type="match status" value="1"/>
</dbReference>
<dbReference type="PROSITE" id="PS50043">
    <property type="entry name" value="HTH_LUXR_2"/>
    <property type="match status" value="1"/>
</dbReference>
<keyword evidence="1" id="KW-0547">Nucleotide-binding</keyword>
<organism evidence="4 5">
    <name type="scientific">Nesterenkonia sandarakina</name>
    <dbReference type="NCBI Taxonomy" id="272918"/>
    <lineage>
        <taxon>Bacteria</taxon>
        <taxon>Bacillati</taxon>
        <taxon>Actinomycetota</taxon>
        <taxon>Actinomycetes</taxon>
        <taxon>Micrococcales</taxon>
        <taxon>Micrococcaceae</taxon>
        <taxon>Nesterenkonia</taxon>
    </lineage>
</organism>
<dbReference type="AlphaFoldDB" id="A0A2T0YIS2"/>
<keyword evidence="5" id="KW-1185">Reference proteome</keyword>
<evidence type="ECO:0000313" key="4">
    <source>
        <dbReference type="EMBL" id="PRZ15102.1"/>
    </source>
</evidence>
<dbReference type="InterPro" id="IPR011990">
    <property type="entry name" value="TPR-like_helical_dom_sf"/>
</dbReference>
<dbReference type="Pfam" id="PF13191">
    <property type="entry name" value="AAA_16"/>
    <property type="match status" value="1"/>
</dbReference>
<dbReference type="InterPro" id="IPR041664">
    <property type="entry name" value="AAA_16"/>
</dbReference>
<dbReference type="GO" id="GO:0004016">
    <property type="term" value="F:adenylate cyclase activity"/>
    <property type="evidence" value="ECO:0007669"/>
    <property type="project" value="TreeGrafter"/>
</dbReference>
<dbReference type="PRINTS" id="PR00038">
    <property type="entry name" value="HTHLUXR"/>
</dbReference>
<proteinExistence type="predicted"/>
<evidence type="ECO:0000313" key="5">
    <source>
        <dbReference type="Proteomes" id="UP000238217"/>
    </source>
</evidence>
<dbReference type="Proteomes" id="UP000238217">
    <property type="component" value="Unassembled WGS sequence"/>
</dbReference>
<name>A0A2T0YIS2_9MICC</name>
<feature type="domain" description="HTH luxR-type" evidence="3">
    <location>
        <begin position="846"/>
        <end position="909"/>
    </location>
</feature>
<dbReference type="GO" id="GO:0005524">
    <property type="term" value="F:ATP binding"/>
    <property type="evidence" value="ECO:0007669"/>
    <property type="project" value="UniProtKB-KW"/>
</dbReference>
<dbReference type="GO" id="GO:0003677">
    <property type="term" value="F:DNA binding"/>
    <property type="evidence" value="ECO:0007669"/>
    <property type="project" value="InterPro"/>
</dbReference>
<evidence type="ECO:0000256" key="2">
    <source>
        <dbReference type="ARBA" id="ARBA00022840"/>
    </source>
</evidence>
<dbReference type="GO" id="GO:0005737">
    <property type="term" value="C:cytoplasm"/>
    <property type="evidence" value="ECO:0007669"/>
    <property type="project" value="TreeGrafter"/>
</dbReference>
<dbReference type="CDD" id="cd06170">
    <property type="entry name" value="LuxR_C_like"/>
    <property type="match status" value="1"/>
</dbReference>
<keyword evidence="2" id="KW-0067">ATP-binding</keyword>
<dbReference type="SUPFAM" id="SSF52540">
    <property type="entry name" value="P-loop containing nucleoside triphosphate hydrolases"/>
    <property type="match status" value="1"/>
</dbReference>
<dbReference type="InterPro" id="IPR036388">
    <property type="entry name" value="WH-like_DNA-bd_sf"/>
</dbReference>
<evidence type="ECO:0000259" key="3">
    <source>
        <dbReference type="PROSITE" id="PS50043"/>
    </source>
</evidence>
<dbReference type="PANTHER" id="PTHR16305">
    <property type="entry name" value="TESTICULAR SOLUBLE ADENYLYL CYCLASE"/>
    <property type="match status" value="1"/>
</dbReference>
<dbReference type="Gene3D" id="1.10.10.10">
    <property type="entry name" value="Winged helix-like DNA-binding domain superfamily/Winged helix DNA-binding domain"/>
    <property type="match status" value="1"/>
</dbReference>
<dbReference type="GO" id="GO:0006355">
    <property type="term" value="P:regulation of DNA-templated transcription"/>
    <property type="evidence" value="ECO:0007669"/>
    <property type="project" value="InterPro"/>
</dbReference>
<sequence>MLLGRHAECRRVEQLLGEARAGRSGALVVRGEAGVGKTALLEHLHTSAEELGFRIDTSTGIEAETQFAYAGLHQLCAPLLDQMPSLPEPQQLALGVALGREAGSTPDRFLVGLAALGLFSEAAEKHGLLCLVDDAQWLDPASAEVLAFVARRIGAERVAMVFGVRDDEPGGAVFAGLPELPLRRLGDTDARLLLDSVVPVPLDDEVRERIIAETRGHPLALVELPSHTPPARLAGGFQQPDLSDVSSRVQTEYRNRSQGLPEESQRLLLLAAADPTGDPTLLQRAAEHSGIGEGSAFPAESAGLFEIGPRVRFRHPLVRSAVYRAADPADRRRAHAALAAVTDPTSEPDRRAWHAAQATSGVDERVAGDLERSATRARARGGYAAAGAFLLRSTQLTPNPAVRAARALEAAHAVHESGASDTALDLLTTAEAGPLDPAQRARLSLLRAQISFHLSRDQTVPEMLLGAARDVAAFDPDLAHESHLHALDAALVIGGPTSRIVAEAALADSSLTLVGRPVDRLLRALSATMVRGFAEGVPVLRDALRAVCDADPSGAPAGQYPSWLWLAARAAVGILDDDLAYRLAEANVRSARAEGALSGLASALNFHANILALGGELTRAGEMAGRSIAISESIGGVPMRHAETIVAAWRGDADTVARLQELTVRDRGNPPEGAEVALAAYASAVVSNALGDYEKAQRAATMTCECVALSLSSVGLAELIEASTRTGDPPSAARALEELSTRADACGTPWARGLQARSRALTLSGPSAEAHYRAAITHLEDSRLTGESARAHLVYGEWLRRQGRRQEARKELRMAHDLLSRIGADAFAARAAKELRATGEHPRRRTTPSTGELTAQELQVARQVATGATSREVGAQLFLSPRTIEAHLRSIYRKLGIRSRRELREFPLS</sequence>
<evidence type="ECO:0000256" key="1">
    <source>
        <dbReference type="ARBA" id="ARBA00022741"/>
    </source>
</evidence>
<dbReference type="InterPro" id="IPR027417">
    <property type="entry name" value="P-loop_NTPase"/>
</dbReference>
<comment type="caution">
    <text evidence="4">The sequence shown here is derived from an EMBL/GenBank/DDBJ whole genome shotgun (WGS) entry which is preliminary data.</text>
</comment>
<reference evidence="4 5" key="1">
    <citation type="submission" date="2018-03" db="EMBL/GenBank/DDBJ databases">
        <title>Comparative analysis of microorganisms from saline springs in Andes Mountain Range, Colombia.</title>
        <authorList>
            <person name="Rubin E."/>
        </authorList>
    </citation>
    <scope>NUCLEOTIDE SEQUENCE [LARGE SCALE GENOMIC DNA]</scope>
    <source>
        <strain evidence="4 5">CG 35</strain>
    </source>
</reference>
<protein>
    <submittedName>
        <fullName evidence="4">Regulatory LuxR family protein</fullName>
    </submittedName>
</protein>
<dbReference type="Gene3D" id="1.25.40.10">
    <property type="entry name" value="Tetratricopeptide repeat domain"/>
    <property type="match status" value="1"/>
</dbReference>
<dbReference type="InterPro" id="IPR016032">
    <property type="entry name" value="Sig_transdc_resp-reg_C-effctor"/>
</dbReference>
<gene>
    <name evidence="4" type="ORF">BCL67_10922</name>
</gene>
<dbReference type="OrthoDB" id="134933at2"/>
<dbReference type="SMART" id="SM00421">
    <property type="entry name" value="HTH_LUXR"/>
    <property type="match status" value="1"/>
</dbReference>
<dbReference type="RefSeq" id="WP_106123030.1">
    <property type="nucleotide sequence ID" value="NZ_PVTY01000009.1"/>
</dbReference>
<dbReference type="SUPFAM" id="SSF46894">
    <property type="entry name" value="C-terminal effector domain of the bipartite response regulators"/>
    <property type="match status" value="1"/>
</dbReference>
<dbReference type="PROSITE" id="PS00622">
    <property type="entry name" value="HTH_LUXR_1"/>
    <property type="match status" value="1"/>
</dbReference>
<dbReference type="EMBL" id="PVTY01000009">
    <property type="protein sequence ID" value="PRZ15102.1"/>
    <property type="molecule type" value="Genomic_DNA"/>
</dbReference>